<dbReference type="PANTHER" id="PTHR37534:SF49">
    <property type="entry name" value="LYSINE BIOSYNTHESIS REGULATORY PROTEIN LYS14"/>
    <property type="match status" value="1"/>
</dbReference>
<accession>A0ABR4PP35</accession>
<dbReference type="Pfam" id="PF00172">
    <property type="entry name" value="Zn_clus"/>
    <property type="match status" value="1"/>
</dbReference>
<evidence type="ECO:0000313" key="5">
    <source>
        <dbReference type="EMBL" id="KAL3425066.1"/>
    </source>
</evidence>
<evidence type="ECO:0000256" key="2">
    <source>
        <dbReference type="ARBA" id="ARBA00023242"/>
    </source>
</evidence>
<evidence type="ECO:0000256" key="1">
    <source>
        <dbReference type="ARBA" id="ARBA00004123"/>
    </source>
</evidence>
<feature type="region of interest" description="Disordered" evidence="3">
    <location>
        <begin position="37"/>
        <end position="106"/>
    </location>
</feature>
<name>A0ABR4PP35_9HELO</name>
<feature type="compositionally biased region" description="Low complexity" evidence="3">
    <location>
        <begin position="71"/>
        <end position="102"/>
    </location>
</feature>
<evidence type="ECO:0000259" key="4">
    <source>
        <dbReference type="Pfam" id="PF00172"/>
    </source>
</evidence>
<feature type="non-terminal residue" evidence="5">
    <location>
        <position position="1"/>
    </location>
</feature>
<dbReference type="Pfam" id="PF11951">
    <property type="entry name" value="Fungal_trans_2"/>
    <property type="match status" value="1"/>
</dbReference>
<comment type="subcellular location">
    <subcellularLocation>
        <location evidence="1">Nucleus</location>
    </subcellularLocation>
</comment>
<organism evidence="5 6">
    <name type="scientific">Phlyctema vagabunda</name>
    <dbReference type="NCBI Taxonomy" id="108571"/>
    <lineage>
        <taxon>Eukaryota</taxon>
        <taxon>Fungi</taxon>
        <taxon>Dikarya</taxon>
        <taxon>Ascomycota</taxon>
        <taxon>Pezizomycotina</taxon>
        <taxon>Leotiomycetes</taxon>
        <taxon>Helotiales</taxon>
        <taxon>Dermateaceae</taxon>
        <taxon>Phlyctema</taxon>
    </lineage>
</organism>
<proteinExistence type="predicted"/>
<dbReference type="CDD" id="cd00067">
    <property type="entry name" value="GAL4"/>
    <property type="match status" value="1"/>
</dbReference>
<dbReference type="InterPro" id="IPR001138">
    <property type="entry name" value="Zn2Cys6_DnaBD"/>
</dbReference>
<dbReference type="PANTHER" id="PTHR37534">
    <property type="entry name" value="TRANSCRIPTIONAL ACTIVATOR PROTEIN UGA3"/>
    <property type="match status" value="1"/>
</dbReference>
<dbReference type="InterPro" id="IPR021858">
    <property type="entry name" value="Fun_TF"/>
</dbReference>
<feature type="compositionally biased region" description="Low complexity" evidence="3">
    <location>
        <begin position="46"/>
        <end position="56"/>
    </location>
</feature>
<gene>
    <name evidence="5" type="ORF">PVAG01_04347</name>
</gene>
<dbReference type="Proteomes" id="UP001629113">
    <property type="component" value="Unassembled WGS sequence"/>
</dbReference>
<evidence type="ECO:0000256" key="3">
    <source>
        <dbReference type="SAM" id="MobiDB-lite"/>
    </source>
</evidence>
<comment type="caution">
    <text evidence="5">The sequence shown here is derived from an EMBL/GenBank/DDBJ whole genome shotgun (WGS) entry which is preliminary data.</text>
</comment>
<sequence>CRKCDRTRPVCQRCIDRGLECGGYPDKFRFCGVASRGKHRGENPFSSSSSTTMSSSNESGFPSNPSTASGTPPLANTSTPLTSLSLASFPSPAGSSPAESQSQLQLERIESQSTDYGSVHSPDTSHQLEELLMAPHANELLMYFDQEICPHEIVGRDQFGNPFRENFLPLVNEHAGVLHAVLGVSASHRDLARGTIKQLEAEALEHRLQAILTLSKLLDREKQNLLRPSEQDALLAIMVILVLHDLTESGISSHGAHLTGATYMCERLIINDGLVQRKRTLYLLSYLAWMDLMRGFSEPRKVTFSQESRMKIVAASGNSFAIMAGCPRDIFLAMGDILSAAKEHVTGLMPSMEFRQILAEREQYLRKWDADKYQYPTDDPQWRLLGNAFRHALLLRLLRLPDWSEKPSSSADIQHSVSVILDAASAIPETSPLMNGLTLPLFMAGADSLAPYQRHYIRMRLQHIQIGTNHKNGTHEILDRIWAGSALTPRDDKANVPWINFVHSDNSERQQDFLTW</sequence>
<feature type="domain" description="Zn(2)-C6 fungal-type" evidence="4">
    <location>
        <begin position="2"/>
        <end position="28"/>
    </location>
</feature>
<evidence type="ECO:0000313" key="6">
    <source>
        <dbReference type="Proteomes" id="UP001629113"/>
    </source>
</evidence>
<keyword evidence="6" id="KW-1185">Reference proteome</keyword>
<feature type="compositionally biased region" description="Polar residues" evidence="3">
    <location>
        <begin position="57"/>
        <end position="70"/>
    </location>
</feature>
<protein>
    <recommendedName>
        <fullName evidence="4">Zn(2)-C6 fungal-type domain-containing protein</fullName>
    </recommendedName>
</protein>
<keyword evidence="2" id="KW-0539">Nucleus</keyword>
<dbReference type="EMBL" id="JBFCZG010000003">
    <property type="protein sequence ID" value="KAL3425066.1"/>
    <property type="molecule type" value="Genomic_DNA"/>
</dbReference>
<reference evidence="5 6" key="1">
    <citation type="submission" date="2024-06" db="EMBL/GenBank/DDBJ databases">
        <title>Complete genome of Phlyctema vagabunda strain 19-DSS-EL-015.</title>
        <authorList>
            <person name="Fiorenzani C."/>
        </authorList>
    </citation>
    <scope>NUCLEOTIDE SEQUENCE [LARGE SCALE GENOMIC DNA]</scope>
    <source>
        <strain evidence="5 6">19-DSS-EL-015</strain>
    </source>
</reference>